<proteinExistence type="predicted"/>
<dbReference type="Pfam" id="PF00561">
    <property type="entry name" value="Abhydrolase_1"/>
    <property type="match status" value="1"/>
</dbReference>
<dbReference type="InterPro" id="IPR029058">
    <property type="entry name" value="AB_hydrolase_fold"/>
</dbReference>
<evidence type="ECO:0000259" key="1">
    <source>
        <dbReference type="Pfam" id="PF00561"/>
    </source>
</evidence>
<dbReference type="InterPro" id="IPR000073">
    <property type="entry name" value="AB_hydrolase_1"/>
</dbReference>
<keyword evidence="2" id="KW-0378">Hydrolase</keyword>
<keyword evidence="3" id="KW-1185">Reference proteome</keyword>
<accession>A0A9X7YNG7</accession>
<dbReference type="Gene3D" id="3.40.50.1820">
    <property type="entry name" value="alpha/beta hydrolase"/>
    <property type="match status" value="1"/>
</dbReference>
<dbReference type="GO" id="GO:0016787">
    <property type="term" value="F:hydrolase activity"/>
    <property type="evidence" value="ECO:0007669"/>
    <property type="project" value="UniProtKB-KW"/>
</dbReference>
<name>A0A9X7YNG7_9GAMM</name>
<dbReference type="KEGG" id="vcw:GJQ55_06085"/>
<dbReference type="AlphaFoldDB" id="A0A9X7YNG7"/>
<dbReference type="Proteomes" id="UP000596074">
    <property type="component" value="Chromosome"/>
</dbReference>
<dbReference type="InterPro" id="IPR050266">
    <property type="entry name" value="AB_hydrolase_sf"/>
</dbReference>
<reference evidence="2 3" key="1">
    <citation type="submission" date="2019-11" db="EMBL/GenBank/DDBJ databases">
        <title>Venatorbacter sp. nov. a predator of Campylobacter and other Gram-negative bacteria.</title>
        <authorList>
            <person name="Saeedi A."/>
            <person name="Cummings N.J."/>
            <person name="Connerton I.F."/>
            <person name="Connerton P.L."/>
        </authorList>
    </citation>
    <scope>NUCLEOTIDE SEQUENCE [LARGE SCALE GENOMIC DNA]</scope>
    <source>
        <strain evidence="2">XL5</strain>
    </source>
</reference>
<dbReference type="EMBL" id="CP046056">
    <property type="protein sequence ID" value="QQD24073.1"/>
    <property type="molecule type" value="Genomic_DNA"/>
</dbReference>
<dbReference type="PANTHER" id="PTHR43798">
    <property type="entry name" value="MONOACYLGLYCEROL LIPASE"/>
    <property type="match status" value="1"/>
</dbReference>
<protein>
    <submittedName>
        <fullName evidence="2">Alpha/beta fold hydrolase</fullName>
    </submittedName>
</protein>
<dbReference type="GO" id="GO:0016020">
    <property type="term" value="C:membrane"/>
    <property type="evidence" value="ECO:0007669"/>
    <property type="project" value="TreeGrafter"/>
</dbReference>
<evidence type="ECO:0000313" key="2">
    <source>
        <dbReference type="EMBL" id="QQD24073.1"/>
    </source>
</evidence>
<dbReference type="SUPFAM" id="SSF53474">
    <property type="entry name" value="alpha/beta-Hydrolases"/>
    <property type="match status" value="1"/>
</dbReference>
<sequence>MQFSTFSANALRDAPHIQLLNFRGQTYKVEYQAFCEPANLGKTPVVFLGGAFQSFVSFKSEVEQVLSTHPVILADFPSQGNNDQLAPELSLPDYASLIQLFCTAQQLPKVMMLGISYGSAMATLFAAAYPDYVERLLLSGITCFRRDSLITLLEDSLAQLAAGDMNAFATTAVCNLINHSRLQETEVSTTYRRLLYRQIARLSDNERQRYAQNTQRLLDFPGFTAYPQCPTLIATGEYDNFTLPTENAAVASQCANATFAVINNADHLSQFERKETTTSLFHRFMCGQSLHHVAGAQVFDPHSYIRVEQRLQGRQRPLEQPYRLLDCHTGKEHIVRIQNINFAGCELELTQADLSLTENTSGLRLELPETGHQYTVHILERQRKTLRCLIIQHNLKAADALLNYLQTHLLMVHDTPDDSLQVQPA</sequence>
<gene>
    <name evidence="2" type="ORF">GJQ55_06085</name>
</gene>
<dbReference type="PRINTS" id="PR00111">
    <property type="entry name" value="ABHYDROLASE"/>
</dbReference>
<dbReference type="RefSeq" id="WP_228346629.1">
    <property type="nucleotide sequence ID" value="NZ_CP046056.1"/>
</dbReference>
<feature type="domain" description="AB hydrolase-1" evidence="1">
    <location>
        <begin position="44"/>
        <end position="273"/>
    </location>
</feature>
<dbReference type="PANTHER" id="PTHR43798:SF33">
    <property type="entry name" value="HYDROLASE, PUTATIVE (AFU_ORTHOLOGUE AFUA_2G14860)-RELATED"/>
    <property type="match status" value="1"/>
</dbReference>
<evidence type="ECO:0000313" key="3">
    <source>
        <dbReference type="Proteomes" id="UP000596074"/>
    </source>
</evidence>
<organism evidence="2 3">
    <name type="scientific">Venatoribacter cucullus</name>
    <dbReference type="NCBI Taxonomy" id="2661630"/>
    <lineage>
        <taxon>Bacteria</taxon>
        <taxon>Pseudomonadati</taxon>
        <taxon>Pseudomonadota</taxon>
        <taxon>Gammaproteobacteria</taxon>
        <taxon>Oceanospirillales</taxon>
        <taxon>Oceanospirillaceae</taxon>
        <taxon>Venatoribacter</taxon>
    </lineage>
</organism>